<evidence type="ECO:0000256" key="3">
    <source>
        <dbReference type="ARBA" id="ARBA00022695"/>
    </source>
</evidence>
<dbReference type="Proteomes" id="UP001301152">
    <property type="component" value="Unassembled WGS sequence"/>
</dbReference>
<dbReference type="Pfam" id="PF03802">
    <property type="entry name" value="CitX"/>
    <property type="match status" value="1"/>
</dbReference>
<accession>A0ABT3QC13</accession>
<keyword evidence="3 5" id="KW-0548">Nucleotidyltransferase</keyword>
<keyword evidence="5" id="KW-0456">Lyase</keyword>
<dbReference type="NCBIfam" id="TIGR03124">
    <property type="entry name" value="citrate_citX"/>
    <property type="match status" value="1"/>
</dbReference>
<dbReference type="InterPro" id="IPR005551">
    <property type="entry name" value="CitX"/>
</dbReference>
<dbReference type="GO" id="GO:0016829">
    <property type="term" value="F:lyase activity"/>
    <property type="evidence" value="ECO:0007669"/>
    <property type="project" value="UniProtKB-KW"/>
</dbReference>
<evidence type="ECO:0000256" key="2">
    <source>
        <dbReference type="ARBA" id="ARBA00022679"/>
    </source>
</evidence>
<gene>
    <name evidence="5" type="primary">citX</name>
    <name evidence="5" type="ORF">OQ497_02345</name>
</gene>
<comment type="catalytic activity">
    <reaction evidence="4">
        <text>apo-[citrate lyase ACP] + 2'-(5''-triphospho-alpha-D-ribosyl)-3'-dephospho-CoA = holo-[citrate lyase ACP] + diphosphate</text>
        <dbReference type="Rhea" id="RHEA:16333"/>
        <dbReference type="Rhea" id="RHEA-COMP:10157"/>
        <dbReference type="Rhea" id="RHEA-COMP:10158"/>
        <dbReference type="ChEBI" id="CHEBI:29999"/>
        <dbReference type="ChEBI" id="CHEBI:33019"/>
        <dbReference type="ChEBI" id="CHEBI:61378"/>
        <dbReference type="ChEBI" id="CHEBI:82683"/>
        <dbReference type="EC" id="2.7.7.61"/>
    </reaction>
</comment>
<dbReference type="EMBL" id="JAPIUZ010000001">
    <property type="protein sequence ID" value="MCX2562811.1"/>
    <property type="molecule type" value="Genomic_DNA"/>
</dbReference>
<organism evidence="5 6">
    <name type="scientific">Acetobacter thailandicus</name>
    <dbReference type="NCBI Taxonomy" id="1502842"/>
    <lineage>
        <taxon>Bacteria</taxon>
        <taxon>Pseudomonadati</taxon>
        <taxon>Pseudomonadota</taxon>
        <taxon>Alphaproteobacteria</taxon>
        <taxon>Acetobacterales</taxon>
        <taxon>Acetobacteraceae</taxon>
        <taxon>Acetobacter</taxon>
    </lineage>
</organism>
<protein>
    <recommendedName>
        <fullName evidence="1">citrate lyase holo-[acyl-carrier protein] synthase</fullName>
        <ecNumber evidence="1">2.7.7.61</ecNumber>
    </recommendedName>
</protein>
<dbReference type="GO" id="GO:0050519">
    <property type="term" value="F:holo-citrate lyase synthase activity"/>
    <property type="evidence" value="ECO:0007669"/>
    <property type="project" value="UniProtKB-EC"/>
</dbReference>
<dbReference type="RefSeq" id="WP_173559500.1">
    <property type="nucleotide sequence ID" value="NZ_JAPIUZ010000001.1"/>
</dbReference>
<evidence type="ECO:0000313" key="6">
    <source>
        <dbReference type="Proteomes" id="UP001301152"/>
    </source>
</evidence>
<proteinExistence type="predicted"/>
<keyword evidence="2 5" id="KW-0808">Transferase</keyword>
<keyword evidence="6" id="KW-1185">Reference proteome</keyword>
<comment type="caution">
    <text evidence="5">The sequence shown here is derived from an EMBL/GenBank/DDBJ whole genome shotgun (WGS) entry which is preliminary data.</text>
</comment>
<sequence length="177" mass="20022">MSQGLDTFHTVLRAREDRARRQHELLNQLNLPLISATVVAPGPNKSTALYRDVLDVAQQTLREVFSSPPWKVVHEEAYHSPAGPEAFFVISGSSASDIKNAVVQLEETHPIGRLWDLDVILPDMTILSRQQFGLPPRRCLVCDNEALGCARSRAHTLSQLKDKIKSLFELYRKERHM</sequence>
<evidence type="ECO:0000256" key="1">
    <source>
        <dbReference type="ARBA" id="ARBA00012524"/>
    </source>
</evidence>
<name>A0ABT3QC13_9PROT</name>
<dbReference type="EC" id="2.7.7.61" evidence="1"/>
<evidence type="ECO:0000313" key="5">
    <source>
        <dbReference type="EMBL" id="MCX2562811.1"/>
    </source>
</evidence>
<reference evidence="5 6" key="1">
    <citation type="submission" date="2022-11" db="EMBL/GenBank/DDBJ databases">
        <title>Genome sequencing of Acetobacter type strain.</title>
        <authorList>
            <person name="Heo J."/>
            <person name="Lee D."/>
            <person name="Han B.-H."/>
            <person name="Hong S.-B."/>
            <person name="Kwon S.-W."/>
        </authorList>
    </citation>
    <scope>NUCLEOTIDE SEQUENCE [LARGE SCALE GENOMIC DNA]</scope>
    <source>
        <strain evidence="5 6">KACC 21253</strain>
    </source>
</reference>
<evidence type="ECO:0000256" key="4">
    <source>
        <dbReference type="ARBA" id="ARBA00048574"/>
    </source>
</evidence>